<sequence>MPSSRKSPVVPVLVAVAAAPVPAVVLVQGRGDAPNADAAPSVSRSEATASSQTREKIVRREAGDPMALGEADAPVVMIAYS</sequence>
<organism evidence="1 2">
    <name type="scientific">Janibacter limosus</name>
    <dbReference type="NCBI Taxonomy" id="53458"/>
    <lineage>
        <taxon>Bacteria</taxon>
        <taxon>Bacillati</taxon>
        <taxon>Actinomycetota</taxon>
        <taxon>Actinomycetes</taxon>
        <taxon>Micrococcales</taxon>
        <taxon>Intrasporangiaceae</taxon>
        <taxon>Janibacter</taxon>
    </lineage>
</organism>
<evidence type="ECO:0000313" key="1">
    <source>
        <dbReference type="EMBL" id="UUZ44329.1"/>
    </source>
</evidence>
<dbReference type="Proteomes" id="UP001059663">
    <property type="component" value="Chromosome"/>
</dbReference>
<dbReference type="EMBL" id="CP087977">
    <property type="protein sequence ID" value="UUZ44329.1"/>
    <property type="molecule type" value="Genomic_DNA"/>
</dbReference>
<protein>
    <submittedName>
        <fullName evidence="1">Uncharacterized protein</fullName>
    </submittedName>
</protein>
<proteinExistence type="predicted"/>
<reference evidence="1" key="1">
    <citation type="submission" date="2021-11" db="EMBL/GenBank/DDBJ databases">
        <title>Study of the species diversity of bacterial strains isolated from a unique natural object - Shulgan-Tash cave (Bashkiria).</title>
        <authorList>
            <person name="Sazanova A.L."/>
            <person name="Chirak E.R."/>
            <person name="Safronova V.I."/>
        </authorList>
    </citation>
    <scope>NUCLEOTIDE SEQUENCE</scope>
    <source>
        <strain evidence="1">P1</strain>
    </source>
</reference>
<accession>A0AC61U2U9</accession>
<evidence type="ECO:0000313" key="2">
    <source>
        <dbReference type="Proteomes" id="UP001059663"/>
    </source>
</evidence>
<gene>
    <name evidence="1" type="ORF">LP422_17975</name>
</gene>
<name>A0AC61U2U9_9MICO</name>